<keyword evidence="5 7" id="KW-1133">Transmembrane helix</keyword>
<comment type="caution">
    <text evidence="10">The sequence shown here is derived from an EMBL/GenBank/DDBJ whole genome shotgun (WGS) entry which is preliminary data.</text>
</comment>
<dbReference type="InterPro" id="IPR007353">
    <property type="entry name" value="DUF421"/>
</dbReference>
<dbReference type="Gene3D" id="3.30.240.20">
    <property type="entry name" value="bsu07140 like domains"/>
    <property type="match status" value="2"/>
</dbReference>
<dbReference type="InterPro" id="IPR048454">
    <property type="entry name" value="YetF_N"/>
</dbReference>
<feature type="transmembrane region" description="Helical" evidence="7">
    <location>
        <begin position="58"/>
        <end position="78"/>
    </location>
</feature>
<dbReference type="Pfam" id="PF04239">
    <property type="entry name" value="DUF421"/>
    <property type="match status" value="1"/>
</dbReference>
<keyword evidence="3" id="KW-1003">Cell membrane</keyword>
<dbReference type="AlphaFoldDB" id="A0A370GYL7"/>
<dbReference type="OrthoDB" id="1076133at2"/>
<feature type="transmembrane region" description="Helical" evidence="7">
    <location>
        <begin position="32"/>
        <end position="52"/>
    </location>
</feature>
<feature type="domain" description="YetF C-terminal" evidence="8">
    <location>
        <begin position="80"/>
        <end position="214"/>
    </location>
</feature>
<evidence type="ECO:0000256" key="7">
    <source>
        <dbReference type="SAM" id="Phobius"/>
    </source>
</evidence>
<feature type="domain" description="YetF-like N-terminal transmembrane" evidence="9">
    <location>
        <begin position="3"/>
        <end position="78"/>
    </location>
</feature>
<evidence type="ECO:0000259" key="9">
    <source>
        <dbReference type="Pfam" id="PF20730"/>
    </source>
</evidence>
<dbReference type="Proteomes" id="UP000255326">
    <property type="component" value="Unassembled WGS sequence"/>
</dbReference>
<name>A0A370GYL7_9BACI</name>
<dbReference type="PANTHER" id="PTHR34582:SF5">
    <property type="entry name" value="UPF0702 TRANSMEMBRANE PROTEIN YETF"/>
    <property type="match status" value="1"/>
</dbReference>
<dbReference type="InterPro" id="IPR023090">
    <property type="entry name" value="UPF0702_alpha/beta_dom_sf"/>
</dbReference>
<sequence length="229" mass="26203">MDYLHIGFELIVGYVALFILTKIIGKTQITQITAFDFISALILGELVGNALYDGKIGVKQILFAVFLWGLLLYLTEFITQKSRKARHYLEGTPTIIIHKGKIDYEALKRNHLDLNQLQHLLRTKDVFSVRDCEFALLESDGSVSIQKKSLLQNVTREDLNLTPSSVSIPVAVILEGHIIYDNLKVYDKSEEWLKNELKLQGYTDYKNVLFAEWKEGESLFVQEYDALNS</sequence>
<evidence type="ECO:0000256" key="3">
    <source>
        <dbReference type="ARBA" id="ARBA00022475"/>
    </source>
</evidence>
<evidence type="ECO:0000256" key="5">
    <source>
        <dbReference type="ARBA" id="ARBA00022989"/>
    </source>
</evidence>
<evidence type="ECO:0000313" key="11">
    <source>
        <dbReference type="Proteomes" id="UP000255326"/>
    </source>
</evidence>
<dbReference type="GO" id="GO:0005886">
    <property type="term" value="C:plasma membrane"/>
    <property type="evidence" value="ECO:0007669"/>
    <property type="project" value="UniProtKB-SubCell"/>
</dbReference>
<keyword evidence="4 7" id="KW-0812">Transmembrane</keyword>
<reference evidence="10 11" key="1">
    <citation type="submission" date="2018-07" db="EMBL/GenBank/DDBJ databases">
        <title>Genomic Encyclopedia of Type Strains, Phase IV (KMG-IV): sequencing the most valuable type-strain genomes for metagenomic binning, comparative biology and taxonomic classification.</title>
        <authorList>
            <person name="Goeker M."/>
        </authorList>
    </citation>
    <scope>NUCLEOTIDE SEQUENCE [LARGE SCALE GENOMIC DNA]</scope>
    <source>
        <strain evidence="10 11">DSM 25281</strain>
    </source>
</reference>
<evidence type="ECO:0000256" key="4">
    <source>
        <dbReference type="ARBA" id="ARBA00022692"/>
    </source>
</evidence>
<feature type="transmembrane region" description="Helical" evidence="7">
    <location>
        <begin position="6"/>
        <end position="25"/>
    </location>
</feature>
<dbReference type="Pfam" id="PF20730">
    <property type="entry name" value="YetF_N"/>
    <property type="match status" value="1"/>
</dbReference>
<dbReference type="RefSeq" id="WP_114743940.1">
    <property type="nucleotide sequence ID" value="NZ_QQAY01000001.1"/>
</dbReference>
<evidence type="ECO:0000256" key="6">
    <source>
        <dbReference type="ARBA" id="ARBA00023136"/>
    </source>
</evidence>
<keyword evidence="11" id="KW-1185">Reference proteome</keyword>
<evidence type="ECO:0000259" key="8">
    <source>
        <dbReference type="Pfam" id="PF04239"/>
    </source>
</evidence>
<evidence type="ECO:0000313" key="10">
    <source>
        <dbReference type="EMBL" id="RDI47734.1"/>
    </source>
</evidence>
<evidence type="ECO:0000256" key="2">
    <source>
        <dbReference type="ARBA" id="ARBA00006448"/>
    </source>
</evidence>
<organism evidence="10 11">
    <name type="scientific">Falsibacillus pallidus</name>
    <dbReference type="NCBI Taxonomy" id="493781"/>
    <lineage>
        <taxon>Bacteria</taxon>
        <taxon>Bacillati</taxon>
        <taxon>Bacillota</taxon>
        <taxon>Bacilli</taxon>
        <taxon>Bacillales</taxon>
        <taxon>Bacillaceae</taxon>
        <taxon>Falsibacillus</taxon>
    </lineage>
</organism>
<comment type="subcellular location">
    <subcellularLocation>
        <location evidence="1">Cell membrane</location>
        <topology evidence="1">Multi-pass membrane protein</topology>
    </subcellularLocation>
</comment>
<keyword evidence="6 7" id="KW-0472">Membrane</keyword>
<gene>
    <name evidence="10" type="ORF">DFR59_101397</name>
</gene>
<evidence type="ECO:0000256" key="1">
    <source>
        <dbReference type="ARBA" id="ARBA00004651"/>
    </source>
</evidence>
<proteinExistence type="inferred from homology"/>
<dbReference type="EMBL" id="QQAY01000001">
    <property type="protein sequence ID" value="RDI47734.1"/>
    <property type="molecule type" value="Genomic_DNA"/>
</dbReference>
<protein>
    <submittedName>
        <fullName evidence="10">Uncharacterized membrane protein YcaP (DUF421 family)</fullName>
    </submittedName>
</protein>
<accession>A0A370GYL7</accession>
<dbReference type="PANTHER" id="PTHR34582">
    <property type="entry name" value="UPF0702 TRANSMEMBRANE PROTEIN YCAP"/>
    <property type="match status" value="1"/>
</dbReference>
<comment type="similarity">
    <text evidence="2">Belongs to the UPF0702 family.</text>
</comment>